<dbReference type="EMBL" id="PPUZ01000032">
    <property type="protein sequence ID" value="RZM80269.1"/>
    <property type="molecule type" value="Genomic_DNA"/>
</dbReference>
<proteinExistence type="inferred from homology"/>
<protein>
    <recommendedName>
        <fullName evidence="4">FAD-dependent oxidoreductase</fullName>
    </recommendedName>
</protein>
<reference evidence="2 3" key="1">
    <citation type="submission" date="2018-01" db="EMBL/GenBank/DDBJ databases">
        <title>Co-occurrence of chitin degradation, pigmentation and bioactivity in marine Pseudoalteromonas.</title>
        <authorList>
            <person name="Paulsen S."/>
            <person name="Gram L."/>
            <person name="Machado H."/>
        </authorList>
    </citation>
    <scope>NUCLEOTIDE SEQUENCE [LARGE SCALE GENOMIC DNA]</scope>
    <source>
        <strain evidence="2 3">S1946</strain>
    </source>
</reference>
<dbReference type="Proteomes" id="UP000292345">
    <property type="component" value="Unassembled WGS sequence"/>
</dbReference>
<evidence type="ECO:0000256" key="1">
    <source>
        <dbReference type="ARBA" id="ARBA00006046"/>
    </source>
</evidence>
<dbReference type="PANTHER" id="PTHR43734">
    <property type="entry name" value="PHYTOENE DESATURASE"/>
    <property type="match status" value="1"/>
</dbReference>
<dbReference type="SUPFAM" id="SSF51905">
    <property type="entry name" value="FAD/NAD(P)-binding domain"/>
    <property type="match status" value="1"/>
</dbReference>
<dbReference type="PANTHER" id="PTHR43734:SF1">
    <property type="entry name" value="PHYTOENE DESATURASE"/>
    <property type="match status" value="1"/>
</dbReference>
<dbReference type="AlphaFoldDB" id="A0A4Q7EC37"/>
<comment type="similarity">
    <text evidence="1">Belongs to the carotenoid/retinoid oxidoreductase family.</text>
</comment>
<dbReference type="Pfam" id="PF13450">
    <property type="entry name" value="NAD_binding_8"/>
    <property type="match status" value="1"/>
</dbReference>
<dbReference type="InterPro" id="IPR036188">
    <property type="entry name" value="FAD/NAD-bd_sf"/>
</dbReference>
<evidence type="ECO:0008006" key="4">
    <source>
        <dbReference type="Google" id="ProtNLM"/>
    </source>
</evidence>
<sequence length="458" mass="50283">MCCIATLGEQMKDSYDDIVVGAGIAGIVAGLVKAQQGRKVLLVDNATEAGGLMRSFHTPQGHTFDYGTHLLCELGDEALDNLLFAEVRDGAWIEFDGLQCGHFVHGQLGEVSPVVDAAVLPEADYFRGLYELTEATASRKAHYASLAEQLHCQFGKTISEQLMIPAAEKLFFQCASHLTPDSHLLFGLARVQGYSAQAVRMLKQLPLLDEVLAYRSFHEGKTGQARFYPESGGVGAWVDILLDKFVALGGTLSLGTQISDIEYQEGQISALTIGDQRVATQLVTWTVPLFGLLKLLPVTLSKPAEPLLFLDSYLIHLIVDCPPSTAMHYYCNYDPQYSHFRTTLYSNMQGHGDADGYRATVELFRAAGSSQSAPDEQAILDELKACGVFPSDSELRFATTDFIPNSFPVPTHAFRALQKEQLETVKSAVSNIQLFGKARGDIFFMNDVILDVYKHAQR</sequence>
<dbReference type="Gene3D" id="3.50.50.60">
    <property type="entry name" value="FAD/NAD(P)-binding domain"/>
    <property type="match status" value="1"/>
</dbReference>
<evidence type="ECO:0000313" key="3">
    <source>
        <dbReference type="Proteomes" id="UP000292345"/>
    </source>
</evidence>
<gene>
    <name evidence="2" type="ORF">C3B51_11955</name>
</gene>
<accession>A0A4Q7EC37</accession>
<evidence type="ECO:0000313" key="2">
    <source>
        <dbReference type="EMBL" id="RZM80269.1"/>
    </source>
</evidence>
<organism evidence="2 3">
    <name type="scientific">Pseudoalteromonas rubra</name>
    <dbReference type="NCBI Taxonomy" id="43658"/>
    <lineage>
        <taxon>Bacteria</taxon>
        <taxon>Pseudomonadati</taxon>
        <taxon>Pseudomonadota</taxon>
        <taxon>Gammaproteobacteria</taxon>
        <taxon>Alteromonadales</taxon>
        <taxon>Pseudoalteromonadaceae</taxon>
        <taxon>Pseudoalteromonas</taxon>
    </lineage>
</organism>
<comment type="caution">
    <text evidence="2">The sequence shown here is derived from an EMBL/GenBank/DDBJ whole genome shotgun (WGS) entry which is preliminary data.</text>
</comment>
<name>A0A4Q7EC37_9GAMM</name>